<sequence>MHINFSMERKYFHENYLYKKPFIFKKALDVSCISWKEINELYQRADPTDWQFKFRKGEIIPKEAYVESFNDVGRIRHRFNKTAVYQYLQDGATMVYNRIDNEPFVDTIAKQVAQFAQAQTVVSGYLAFGSSSSYRNHWDTRDVFAVQLIGKKHWTISAPNFDMPLYMQQAKDMPHITPSKTVDMEVILEAGDILYIPRGWWHNPMPMNCETFHLAIGTFPPNGYNYMEWLMKKIPDIQSIRQNFIGWEHDQKNLDDSAQAVTEMMNNPKNYQAFMQDFLGNQRTNTAFNMDLFGNAHNQTLPEHCFLRLNSNDCSTLPQGFLIVNGIKLNVDESSMKFLTILVDKYMISLAEILLFFSVDEEENIKKLVWRLGELDIIEIIR</sequence>
<evidence type="ECO:0000256" key="2">
    <source>
        <dbReference type="ARBA" id="ARBA00022723"/>
    </source>
</evidence>
<gene>
    <name evidence="5" type="ORF">CIJ84_12495</name>
</gene>
<keyword evidence="2" id="KW-0479">Metal-binding</keyword>
<evidence type="ECO:0000313" key="5">
    <source>
        <dbReference type="EMBL" id="RGB13019.1"/>
    </source>
</evidence>
<evidence type="ECO:0000256" key="1">
    <source>
        <dbReference type="ARBA" id="ARBA00001954"/>
    </source>
</evidence>
<feature type="domain" description="JmjC" evidence="4">
    <location>
        <begin position="91"/>
        <end position="235"/>
    </location>
</feature>
<organism evidence="5 6">
    <name type="scientific">Neisseria meningitidis</name>
    <dbReference type="NCBI Taxonomy" id="487"/>
    <lineage>
        <taxon>Bacteria</taxon>
        <taxon>Pseudomonadati</taxon>
        <taxon>Pseudomonadota</taxon>
        <taxon>Betaproteobacteria</taxon>
        <taxon>Neisseriales</taxon>
        <taxon>Neisseriaceae</taxon>
        <taxon>Neisseria</taxon>
    </lineage>
</organism>
<dbReference type="AlphaFoldDB" id="A0AB37K4K3"/>
<evidence type="ECO:0000256" key="3">
    <source>
        <dbReference type="ARBA" id="ARBA00023004"/>
    </source>
</evidence>
<protein>
    <submittedName>
        <fullName evidence="5">Cupin domain-containing protein</fullName>
    </submittedName>
</protein>
<accession>A0AB37K4K3</accession>
<comment type="cofactor">
    <cofactor evidence="1">
        <name>Fe(2+)</name>
        <dbReference type="ChEBI" id="CHEBI:29033"/>
    </cofactor>
</comment>
<dbReference type="Pfam" id="PF08007">
    <property type="entry name" value="JmjC_2"/>
    <property type="match status" value="1"/>
</dbReference>
<dbReference type="Gene3D" id="2.60.120.650">
    <property type="entry name" value="Cupin"/>
    <property type="match status" value="1"/>
</dbReference>
<dbReference type="SUPFAM" id="SSF51197">
    <property type="entry name" value="Clavaminate synthase-like"/>
    <property type="match status" value="1"/>
</dbReference>
<dbReference type="InterPro" id="IPR039994">
    <property type="entry name" value="NO66-like"/>
</dbReference>
<dbReference type="PANTHER" id="PTHR13096:SF8">
    <property type="entry name" value="RIBOSOMAL OXYGENASE 1"/>
    <property type="match status" value="1"/>
</dbReference>
<dbReference type="RefSeq" id="WP_025460052.1">
    <property type="nucleotide sequence ID" value="NZ_FERE01000076.1"/>
</dbReference>
<proteinExistence type="predicted"/>
<comment type="caution">
    <text evidence="5">The sequence shown here is derived from an EMBL/GenBank/DDBJ whole genome shotgun (WGS) entry which is preliminary data.</text>
</comment>
<keyword evidence="3" id="KW-0408">Iron</keyword>
<dbReference type="EMBL" id="NVYQ01000215">
    <property type="protein sequence ID" value="RGB13019.1"/>
    <property type="molecule type" value="Genomic_DNA"/>
</dbReference>
<evidence type="ECO:0000259" key="4">
    <source>
        <dbReference type="PROSITE" id="PS51184"/>
    </source>
</evidence>
<evidence type="ECO:0000313" key="6">
    <source>
        <dbReference type="Proteomes" id="UP000260504"/>
    </source>
</evidence>
<dbReference type="PROSITE" id="PS51184">
    <property type="entry name" value="JMJC"/>
    <property type="match status" value="1"/>
</dbReference>
<name>A0AB37K4K3_NEIME</name>
<dbReference type="GO" id="GO:0046872">
    <property type="term" value="F:metal ion binding"/>
    <property type="evidence" value="ECO:0007669"/>
    <property type="project" value="UniProtKB-KW"/>
</dbReference>
<reference evidence="5 6" key="1">
    <citation type="submission" date="2017-08" db="EMBL/GenBank/DDBJ databases">
        <title>Meningococcal Conjunctivitis and Endemic Carriage at a Military Recruit Training Center.</title>
        <authorList>
            <person name="Bobb A.J."/>
            <person name="Galac M.R."/>
            <person name="Snesrud E."/>
            <person name="Clagett C.D."/>
        </authorList>
    </citation>
    <scope>NUCLEOTIDE SEQUENCE [LARGE SCALE GENOMIC DNA]</scope>
    <source>
        <strain evidence="5 6">MRSN431200</strain>
    </source>
</reference>
<dbReference type="Proteomes" id="UP000260504">
    <property type="component" value="Unassembled WGS sequence"/>
</dbReference>
<dbReference type="PANTHER" id="PTHR13096">
    <property type="entry name" value="MINA53 MYC INDUCED NUCLEAR ANTIGEN"/>
    <property type="match status" value="1"/>
</dbReference>
<dbReference type="SMART" id="SM00558">
    <property type="entry name" value="JmjC"/>
    <property type="match status" value="1"/>
</dbReference>
<dbReference type="InterPro" id="IPR003347">
    <property type="entry name" value="JmjC_dom"/>
</dbReference>